<dbReference type="NCBIfam" id="TIGR00049">
    <property type="entry name" value="iron-sulfur cluster assembly accessory protein"/>
    <property type="match status" value="1"/>
</dbReference>
<comment type="caution">
    <text evidence="3">The sequence shown here is derived from an EMBL/GenBank/DDBJ whole genome shotgun (WGS) entry which is preliminary data.</text>
</comment>
<dbReference type="GO" id="GO:0005506">
    <property type="term" value="F:iron ion binding"/>
    <property type="evidence" value="ECO:0007669"/>
    <property type="project" value="TreeGrafter"/>
</dbReference>
<dbReference type="InterPro" id="IPR035903">
    <property type="entry name" value="HesB-like_dom_sf"/>
</dbReference>
<accession>A0A5C5G525</accession>
<dbReference type="InterPro" id="IPR016092">
    <property type="entry name" value="ATAP"/>
</dbReference>
<name>A0A5C5G525_9BASI</name>
<keyword evidence="4" id="KW-1185">Reference proteome</keyword>
<dbReference type="Gene3D" id="2.60.300.12">
    <property type="entry name" value="HesB-like domain"/>
    <property type="match status" value="1"/>
</dbReference>
<evidence type="ECO:0000313" key="3">
    <source>
        <dbReference type="EMBL" id="TNY24203.1"/>
    </source>
</evidence>
<dbReference type="AlphaFoldDB" id="A0A5C5G525"/>
<dbReference type="EMBL" id="SOZI01000004">
    <property type="protein sequence ID" value="TNY24203.1"/>
    <property type="molecule type" value="Genomic_DNA"/>
</dbReference>
<gene>
    <name evidence="3" type="ORF">DMC30DRAFT_387581</name>
</gene>
<evidence type="ECO:0000256" key="2">
    <source>
        <dbReference type="SAM" id="MobiDB-lite"/>
    </source>
</evidence>
<evidence type="ECO:0000313" key="4">
    <source>
        <dbReference type="Proteomes" id="UP000311382"/>
    </source>
</evidence>
<sequence>MQRSCTRCAHHVGLVARRTPSSPPLPLVARRGSAASAPPPTPRVLTRSLHARSAVPPTAPITSLSRSRPRHAVAAAASFATSSSSSSTPTASPIVCPAHPPPSPPPDFEPVEDDLPPGQSLTMALTPSAIRQILRAQRAASNPDLALRLAVESGGCHGYQYKMQVTAMREPDDYLFEAPAEGEGEGGEGAGATARLVVDAASLPLVKGSTIDYATELIGSAFKIRDNPQSKDAGCGCGVSESPALGSLSLSRTRAPLRALTRGNAGCRGCTNAD</sequence>
<evidence type="ECO:0000256" key="1">
    <source>
        <dbReference type="ARBA" id="ARBA00006718"/>
    </source>
</evidence>
<organism evidence="3 4">
    <name type="scientific">Rhodotorula diobovata</name>
    <dbReference type="NCBI Taxonomy" id="5288"/>
    <lineage>
        <taxon>Eukaryota</taxon>
        <taxon>Fungi</taxon>
        <taxon>Dikarya</taxon>
        <taxon>Basidiomycota</taxon>
        <taxon>Pucciniomycotina</taxon>
        <taxon>Microbotryomycetes</taxon>
        <taxon>Sporidiobolales</taxon>
        <taxon>Sporidiobolaceae</taxon>
        <taxon>Rhodotorula</taxon>
    </lineage>
</organism>
<dbReference type="GO" id="GO:0005739">
    <property type="term" value="C:mitochondrion"/>
    <property type="evidence" value="ECO:0007669"/>
    <property type="project" value="TreeGrafter"/>
</dbReference>
<dbReference type="PANTHER" id="PTHR43011">
    <property type="entry name" value="IRON-SULFUR CLUSTER ASSEMBLY 2 HOMOLOG, MITOCHONDRIAL"/>
    <property type="match status" value="1"/>
</dbReference>
<dbReference type="OrthoDB" id="1938621at2759"/>
<dbReference type="PANTHER" id="PTHR43011:SF1">
    <property type="entry name" value="IRON-SULFUR CLUSTER ASSEMBLY 2 HOMOLOG, MITOCHONDRIAL"/>
    <property type="match status" value="1"/>
</dbReference>
<feature type="compositionally biased region" description="Pro residues" evidence="2">
    <location>
        <begin position="98"/>
        <end position="108"/>
    </location>
</feature>
<dbReference type="GO" id="GO:0016226">
    <property type="term" value="P:iron-sulfur cluster assembly"/>
    <property type="evidence" value="ECO:0007669"/>
    <property type="project" value="InterPro"/>
</dbReference>
<feature type="region of interest" description="Disordered" evidence="2">
    <location>
        <begin position="16"/>
        <end position="115"/>
    </location>
</feature>
<dbReference type="SUPFAM" id="SSF89360">
    <property type="entry name" value="HesB-like domain"/>
    <property type="match status" value="1"/>
</dbReference>
<comment type="similarity">
    <text evidence="1">Belongs to the HesB/IscA family.</text>
</comment>
<feature type="compositionally biased region" description="Low complexity" evidence="2">
    <location>
        <begin position="72"/>
        <end position="97"/>
    </location>
</feature>
<evidence type="ECO:0008006" key="5">
    <source>
        <dbReference type="Google" id="ProtNLM"/>
    </source>
</evidence>
<proteinExistence type="inferred from homology"/>
<dbReference type="GO" id="GO:0051539">
    <property type="term" value="F:4 iron, 4 sulfur cluster binding"/>
    <property type="evidence" value="ECO:0007669"/>
    <property type="project" value="TreeGrafter"/>
</dbReference>
<dbReference type="STRING" id="5288.A0A5C5G525"/>
<dbReference type="GO" id="GO:0051537">
    <property type="term" value="F:2 iron, 2 sulfur cluster binding"/>
    <property type="evidence" value="ECO:0007669"/>
    <property type="project" value="TreeGrafter"/>
</dbReference>
<reference evidence="3 4" key="1">
    <citation type="submission" date="2019-03" db="EMBL/GenBank/DDBJ databases">
        <title>Rhodosporidium diobovatum UCD-FST 08-225 genome sequencing, assembly, and annotation.</title>
        <authorList>
            <person name="Fakankun I.U."/>
            <person name="Fristensky B."/>
            <person name="Levin D.B."/>
        </authorList>
    </citation>
    <scope>NUCLEOTIDE SEQUENCE [LARGE SCALE GENOMIC DNA]</scope>
    <source>
        <strain evidence="3 4">UCD-FST 08-225</strain>
    </source>
</reference>
<dbReference type="Proteomes" id="UP000311382">
    <property type="component" value="Unassembled WGS sequence"/>
</dbReference>
<protein>
    <recommendedName>
        <fullName evidence="5">FeS cluster biogenesis domain-containing protein</fullName>
    </recommendedName>
</protein>